<dbReference type="SUPFAM" id="SSF47336">
    <property type="entry name" value="ACP-like"/>
    <property type="match status" value="1"/>
</dbReference>
<evidence type="ECO:0000259" key="3">
    <source>
        <dbReference type="PROSITE" id="PS50075"/>
    </source>
</evidence>
<dbReference type="Pfam" id="PF00550">
    <property type="entry name" value="PP-binding"/>
    <property type="match status" value="1"/>
</dbReference>
<dbReference type="AlphaFoldDB" id="A0A439DG67"/>
<dbReference type="PANTHER" id="PTHR43439">
    <property type="entry name" value="PHENYLACETATE-COENZYME A LIGASE"/>
    <property type="match status" value="1"/>
</dbReference>
<dbReference type="InterPro" id="IPR036291">
    <property type="entry name" value="NAD(P)-bd_dom_sf"/>
</dbReference>
<protein>
    <recommendedName>
        <fullName evidence="3">Carrier domain-containing protein</fullName>
    </recommendedName>
</protein>
<dbReference type="InterPro" id="IPR036736">
    <property type="entry name" value="ACP-like_sf"/>
</dbReference>
<dbReference type="InterPro" id="IPR020845">
    <property type="entry name" value="AMP-binding_CS"/>
</dbReference>
<reference evidence="4 5" key="1">
    <citation type="submission" date="2018-12" db="EMBL/GenBank/DDBJ databases">
        <title>Draft genome sequence of Xylaria grammica IHI A82.</title>
        <authorList>
            <person name="Buettner E."/>
            <person name="Kellner H."/>
        </authorList>
    </citation>
    <scope>NUCLEOTIDE SEQUENCE [LARGE SCALE GENOMIC DNA]</scope>
    <source>
        <strain evidence="4 5">IHI A82</strain>
    </source>
</reference>
<comment type="caution">
    <text evidence="4">The sequence shown here is derived from an EMBL/GenBank/DDBJ whole genome shotgun (WGS) entry which is preliminary data.</text>
</comment>
<organism evidence="4 5">
    <name type="scientific">Xylaria grammica</name>
    <dbReference type="NCBI Taxonomy" id="363999"/>
    <lineage>
        <taxon>Eukaryota</taxon>
        <taxon>Fungi</taxon>
        <taxon>Dikarya</taxon>
        <taxon>Ascomycota</taxon>
        <taxon>Pezizomycotina</taxon>
        <taxon>Sordariomycetes</taxon>
        <taxon>Xylariomycetidae</taxon>
        <taxon>Xylariales</taxon>
        <taxon>Xylariaceae</taxon>
        <taxon>Xylaria</taxon>
    </lineage>
</organism>
<sequence length="1040" mass="114268">MSGTMPSETGTRLLPSLVDDLAQSNPSRIVYAVAKTKNPADGFDDICAADFARAVDRCSWFIDGNLGAGKDFPTIAYLGPQDLNYAILVLASIKAGYKLLLVSPRNTVEAHLSLLDSMECNAFLTPPNFHLPTIKQVLTLRPIRHVEVAEYRHWLEGEGETDKPYLYTKKFSEAKAEPFVVLHTSGSTGLPKPIVQTHRTISAVSAFSSKVDNRTTFPGFLSGKRMYLSFPLFHLAGLHLLLPTCLYAGATAVLAASPPTGEVVDGVHRYGNVQHSFSAPATLQELVREPKHVENLSRIEQVTYGGGPLPKAVGDLVATKTRVLNCLGSTECGILPAQLCGDPQDWQYLRLDPVLGYEHRRFSDNLYELVIVRDPDRLQYQGIFGTFPDLTEWPTKDLYSKHPDPMKGDHWLYQGRSDDIIVFSTGEKINPNEMEDIINSNPAVDAAFIAGQGRFQSSLLVEALDPPATAQDRQNLLEAIWPSVQVANAKCPSHGRIHRNMILFTTAAKPMLKTGKGTVRKGPTTDLYAAELDLLYNEANALVEKPDMRSKGVYDGSVEATIKTIVTSNTEIDAQTISPDSDLFELGLDSLQVNAMLREINEFITFHGKPQSVYAKTIYKNPTLAALSNIISAIIHGGESSSENSEEKLEEMYQLYSANMPISERTASPKQPHTPKVILMTGSTGSLGPYILDSLQRDDRVSCIYCLCRGPESTRRQESLQASKGLRPLSKKVQCLDAELSKSYFGLPTGKYRELLGAVTEVIHNAWQVDFNLSIQSFTRHIAFVRSLMTFSSHSRFGAELFFISSISAVSELRGDVAEKVYTDWTTPGVGGYGQSKFLSERLLDLAVREADVPCTICRVGQVAGPTTVAGEWSKKEWLPCLIASSKYLGKVPDSLGLLESIDWIPVDKLGDIVAELATYLPPSHQPDEGATVYHAVNPHHTTWGELLPTVTRHLSQGKAVEVVSLKTWVDALKGSAARAESIAANPAMKLIDFFESIVGGSATVFKTERTLDASPTLSTIGPIKDSWMDIWMRQWGFGN</sequence>
<dbReference type="InterPro" id="IPR009081">
    <property type="entry name" value="PP-bd_ACP"/>
</dbReference>
<name>A0A439DG67_9PEZI</name>
<dbReference type="InterPro" id="IPR013120">
    <property type="entry name" value="FAR_NAD-bd"/>
</dbReference>
<dbReference type="EMBL" id="RYZI01000027">
    <property type="protein sequence ID" value="RWA13404.1"/>
    <property type="molecule type" value="Genomic_DNA"/>
</dbReference>
<dbReference type="PROSITE" id="PS50075">
    <property type="entry name" value="CARRIER"/>
    <property type="match status" value="1"/>
</dbReference>
<dbReference type="STRING" id="363999.A0A439DG67"/>
<dbReference type="Gene3D" id="3.40.50.12780">
    <property type="entry name" value="N-terminal domain of ligase-like"/>
    <property type="match status" value="1"/>
</dbReference>
<evidence type="ECO:0000256" key="1">
    <source>
        <dbReference type="ARBA" id="ARBA00022450"/>
    </source>
</evidence>
<dbReference type="Proteomes" id="UP000286045">
    <property type="component" value="Unassembled WGS sequence"/>
</dbReference>
<accession>A0A439DG67</accession>
<dbReference type="PROSITE" id="PS00012">
    <property type="entry name" value="PHOSPHOPANTETHEINE"/>
    <property type="match status" value="1"/>
</dbReference>
<gene>
    <name evidence="4" type="ORF">EKO27_g1691</name>
</gene>
<dbReference type="Gene3D" id="1.10.1200.10">
    <property type="entry name" value="ACP-like"/>
    <property type="match status" value="1"/>
</dbReference>
<dbReference type="Pfam" id="PF00501">
    <property type="entry name" value="AMP-binding"/>
    <property type="match status" value="1"/>
</dbReference>
<dbReference type="PROSITE" id="PS00455">
    <property type="entry name" value="AMP_BINDING"/>
    <property type="match status" value="1"/>
</dbReference>
<dbReference type="InterPro" id="IPR051414">
    <property type="entry name" value="Adenylate-forming_Reductase"/>
</dbReference>
<evidence type="ECO:0000313" key="4">
    <source>
        <dbReference type="EMBL" id="RWA13404.1"/>
    </source>
</evidence>
<keyword evidence="1" id="KW-0596">Phosphopantetheine</keyword>
<dbReference type="Gene3D" id="3.40.50.720">
    <property type="entry name" value="NAD(P)-binding Rossmann-like Domain"/>
    <property type="match status" value="1"/>
</dbReference>
<dbReference type="Pfam" id="PF07993">
    <property type="entry name" value="NAD_binding_4"/>
    <property type="match status" value="1"/>
</dbReference>
<dbReference type="PANTHER" id="PTHR43439:SF2">
    <property type="entry name" value="ENZYME, PUTATIVE (JCVI)-RELATED"/>
    <property type="match status" value="1"/>
</dbReference>
<keyword evidence="2" id="KW-0597">Phosphoprotein</keyword>
<evidence type="ECO:0000256" key="2">
    <source>
        <dbReference type="ARBA" id="ARBA00022553"/>
    </source>
</evidence>
<dbReference type="SUPFAM" id="SSF51735">
    <property type="entry name" value="NAD(P)-binding Rossmann-fold domains"/>
    <property type="match status" value="1"/>
</dbReference>
<dbReference type="Pfam" id="PF23562">
    <property type="entry name" value="AMP-binding_C_3"/>
    <property type="match status" value="1"/>
</dbReference>
<evidence type="ECO:0000313" key="5">
    <source>
        <dbReference type="Proteomes" id="UP000286045"/>
    </source>
</evidence>
<keyword evidence="5" id="KW-1185">Reference proteome</keyword>
<dbReference type="InterPro" id="IPR000873">
    <property type="entry name" value="AMP-dep_synth/lig_dom"/>
</dbReference>
<dbReference type="SUPFAM" id="SSF56801">
    <property type="entry name" value="Acetyl-CoA synthetase-like"/>
    <property type="match status" value="1"/>
</dbReference>
<dbReference type="InterPro" id="IPR006162">
    <property type="entry name" value="Ppantetheine_attach_site"/>
</dbReference>
<proteinExistence type="predicted"/>
<dbReference type="InterPro" id="IPR042099">
    <property type="entry name" value="ANL_N_sf"/>
</dbReference>
<feature type="domain" description="Carrier" evidence="3">
    <location>
        <begin position="556"/>
        <end position="635"/>
    </location>
</feature>